<accession>A0ACA8R008</accession>
<keyword evidence="2" id="KW-1185">Reference proteome</keyword>
<sequence length="127" mass="13760">MSLMVPEMSYERGYCRPECTKCSEVCPTGAIRPITKEDKSSVQIGHAVWIAANCVVNTDGVECGNCARHCPTGAVQMVHKEPGNPDSPRIPVVNEARCIGCGACENLCPSRPFSAIYVEGHQNHRTV</sequence>
<evidence type="ECO:0000313" key="2">
    <source>
        <dbReference type="Proteomes" id="UP000317465"/>
    </source>
</evidence>
<name>A0ACA8R008_9BACT</name>
<evidence type="ECO:0000313" key="1">
    <source>
        <dbReference type="EMBL" id="BBL10488.1"/>
    </source>
</evidence>
<organism evidence="1 2">
    <name type="scientific">Alistipes onderdonkii subsp. vulgaris</name>
    <dbReference type="NCBI Taxonomy" id="2585117"/>
    <lineage>
        <taxon>Bacteria</taxon>
        <taxon>Pseudomonadati</taxon>
        <taxon>Bacteroidota</taxon>
        <taxon>Bacteroidia</taxon>
        <taxon>Bacteroidales</taxon>
        <taxon>Rikenellaceae</taxon>
        <taxon>Alistipes</taxon>
    </lineage>
</organism>
<reference evidence="1 2" key="1">
    <citation type="journal article" date="2020" name="Int. J. Syst. Evol. Microbiol.">
        <title>Alistipes communis sp. nov., Alistipes dispar sp. nov. and Alistipes onderdonkii subsp. vulgaris subsp. nov., isolated from human faeces, and creation of Alistipes onderdonkii subsp. onderdonkii subsp. nov.</title>
        <authorList>
            <person name="Sakamoto M."/>
            <person name="Ikeyama N."/>
            <person name="Ogata Y."/>
            <person name="Suda W."/>
            <person name="Iino T."/>
            <person name="Hattori M."/>
            <person name="Ohkuma M."/>
        </authorList>
    </citation>
    <scope>NUCLEOTIDE SEQUENCE [LARGE SCALE GENOMIC DNA]</scope>
    <source>
        <strain evidence="1 2">5CPYCFAH4</strain>
    </source>
</reference>
<gene>
    <name evidence="1" type="ORF">A5CPYCFAH4_27120</name>
</gene>
<protein>
    <submittedName>
        <fullName evidence="1">Uncharacterized protein</fullName>
    </submittedName>
</protein>
<dbReference type="Proteomes" id="UP000317465">
    <property type="component" value="Chromosome"/>
</dbReference>
<dbReference type="EMBL" id="AP019737">
    <property type="protein sequence ID" value="BBL10488.1"/>
    <property type="molecule type" value="Genomic_DNA"/>
</dbReference>
<proteinExistence type="predicted"/>